<dbReference type="STRING" id="189381.GCA_900166615_03895"/>
<comment type="caution">
    <text evidence="6">The sequence shown here is derived from an EMBL/GenBank/DDBJ whole genome shotgun (WGS) entry which is preliminary data.</text>
</comment>
<dbReference type="PATRIC" id="fig|189381.12.peg.499"/>
<dbReference type="Gene3D" id="3.30.70.120">
    <property type="match status" value="1"/>
</dbReference>
<dbReference type="PIRSF" id="PIRSF037489">
    <property type="entry name" value="UCP037489_NIF3_YqfO"/>
    <property type="match status" value="1"/>
</dbReference>
<evidence type="ECO:0000256" key="5">
    <source>
        <dbReference type="PIRSR" id="PIRSR602678-1"/>
    </source>
</evidence>
<evidence type="ECO:0000256" key="3">
    <source>
        <dbReference type="ARBA" id="ARBA00022723"/>
    </source>
</evidence>
<evidence type="ECO:0000313" key="6">
    <source>
        <dbReference type="EMBL" id="KON91334.1"/>
    </source>
</evidence>
<dbReference type="InterPro" id="IPR036069">
    <property type="entry name" value="DUF34/NIF3_sf"/>
</dbReference>
<dbReference type="InterPro" id="IPR002678">
    <property type="entry name" value="DUF34/NIF3"/>
</dbReference>
<dbReference type="RefSeq" id="WP_053426541.1">
    <property type="nucleotide sequence ID" value="NZ_JAUKEH010000001.1"/>
</dbReference>
<protein>
    <recommendedName>
        <fullName evidence="2 4">GTP cyclohydrolase 1 type 2 homolog</fullName>
    </recommendedName>
</protein>
<sequence>MKTPNGHEIIQLFEQFSPKHLAEEGDPIGLQIGKLNEKVENVMVTLDVLENVVDEAIKNNVKLIIAHHPPLFRALKSIHTDTYQGRMIEKLIKHDIAVYAAHTNLDVAEGGVNDLLADALGLVEPSVLVPTYSEELRKLVVFVPQEHGERLRGALAKAGAGNIGAYSDCSFTTRGEGRFMPGEGTDPYLGEQGSLEVAEEERIETVFPASLEGRVLKSMLANHPYEEVAYDIYTLKNKAPAMGLGRIGTLPEGTTLKEFAPRVKEVFGMDGIKVTGDLEAPVNKVAILGGDGNKFIHAAKRQGADVFISGDIYYHTAHDAMMLGLNVIDAGHHIEKIMKDGVARHLAKTCAEKGYVVNIFPSTSNTNPFTFM</sequence>
<name>A0A0M0GNA8_9BACI</name>
<dbReference type="Proteomes" id="UP000037405">
    <property type="component" value="Unassembled WGS sequence"/>
</dbReference>
<dbReference type="Pfam" id="PF01784">
    <property type="entry name" value="DUF34_NIF3"/>
    <property type="match status" value="1"/>
</dbReference>
<dbReference type="SUPFAM" id="SSF102705">
    <property type="entry name" value="NIF3 (NGG1p interacting factor 3)-like"/>
    <property type="match status" value="1"/>
</dbReference>
<dbReference type="PANTHER" id="PTHR13799">
    <property type="entry name" value="NGG1 INTERACTING FACTOR 3"/>
    <property type="match status" value="1"/>
</dbReference>
<dbReference type="PANTHER" id="PTHR13799:SF14">
    <property type="entry name" value="GTP CYCLOHYDROLASE 1 TYPE 2 HOMOLOG"/>
    <property type="match status" value="1"/>
</dbReference>
<keyword evidence="7" id="KW-1185">Reference proteome</keyword>
<feature type="binding site" evidence="5">
    <location>
        <position position="106"/>
    </location>
    <ligand>
        <name>a divalent metal cation</name>
        <dbReference type="ChEBI" id="CHEBI:60240"/>
        <label>1</label>
    </ligand>
</feature>
<dbReference type="GO" id="GO:0005737">
    <property type="term" value="C:cytoplasm"/>
    <property type="evidence" value="ECO:0007669"/>
    <property type="project" value="TreeGrafter"/>
</dbReference>
<dbReference type="InterPro" id="IPR017221">
    <property type="entry name" value="DUF34/NIF3_bac"/>
</dbReference>
<dbReference type="GO" id="GO:0046872">
    <property type="term" value="F:metal ion binding"/>
    <property type="evidence" value="ECO:0007669"/>
    <property type="project" value="UniProtKB-UniRule"/>
</dbReference>
<feature type="binding site" evidence="5">
    <location>
        <position position="68"/>
    </location>
    <ligand>
        <name>a divalent metal cation</name>
        <dbReference type="ChEBI" id="CHEBI:60240"/>
        <label>1</label>
    </ligand>
</feature>
<proteinExistence type="inferred from homology"/>
<evidence type="ECO:0000256" key="1">
    <source>
        <dbReference type="ARBA" id="ARBA00006964"/>
    </source>
</evidence>
<dbReference type="NCBIfam" id="TIGR00486">
    <property type="entry name" value="YbgI_SA1388"/>
    <property type="match status" value="1"/>
</dbReference>
<keyword evidence="3 4" id="KW-0479">Metal-binding</keyword>
<feature type="binding site" evidence="5">
    <location>
        <position position="335"/>
    </location>
    <ligand>
        <name>a divalent metal cation</name>
        <dbReference type="ChEBI" id="CHEBI:60240"/>
        <label>1</label>
    </ligand>
</feature>
<dbReference type="OrthoDB" id="9792792at2"/>
<evidence type="ECO:0000256" key="2">
    <source>
        <dbReference type="ARBA" id="ARBA00022112"/>
    </source>
</evidence>
<accession>A0A0M0GNA8</accession>
<dbReference type="FunFam" id="3.40.1390.30:FF:000001">
    <property type="entry name" value="GTP cyclohydrolase 1 type 2"/>
    <property type="match status" value="1"/>
</dbReference>
<dbReference type="EMBL" id="LGUE01000001">
    <property type="protein sequence ID" value="KON91334.1"/>
    <property type="molecule type" value="Genomic_DNA"/>
</dbReference>
<organism evidence="6 7">
    <name type="scientific">Rossellomorea marisflavi</name>
    <dbReference type="NCBI Taxonomy" id="189381"/>
    <lineage>
        <taxon>Bacteria</taxon>
        <taxon>Bacillati</taxon>
        <taxon>Bacillota</taxon>
        <taxon>Bacilli</taxon>
        <taxon>Bacillales</taxon>
        <taxon>Bacillaceae</taxon>
        <taxon>Rossellomorea</taxon>
    </lineage>
</organism>
<evidence type="ECO:0000256" key="4">
    <source>
        <dbReference type="PIRNR" id="PIRNR037489"/>
    </source>
</evidence>
<feature type="binding site" evidence="5">
    <location>
        <position position="332"/>
    </location>
    <ligand>
        <name>a divalent metal cation</name>
        <dbReference type="ChEBI" id="CHEBI:60240"/>
        <label>1</label>
    </ligand>
</feature>
<feature type="binding site" evidence="5">
    <location>
        <position position="67"/>
    </location>
    <ligand>
        <name>a divalent metal cation</name>
        <dbReference type="ChEBI" id="CHEBI:60240"/>
        <label>1</label>
    </ligand>
</feature>
<evidence type="ECO:0000313" key="7">
    <source>
        <dbReference type="Proteomes" id="UP000037405"/>
    </source>
</evidence>
<dbReference type="InterPro" id="IPR015867">
    <property type="entry name" value="N-reg_PII/ATP_PRibTrfase_C"/>
</dbReference>
<reference evidence="7" key="1">
    <citation type="submission" date="2015-07" db="EMBL/GenBank/DDBJ databases">
        <title>Fjat-14235 jcm11544.</title>
        <authorList>
            <person name="Liu B."/>
            <person name="Wang J."/>
            <person name="Zhu Y."/>
            <person name="Liu G."/>
            <person name="Chen Q."/>
            <person name="Chen Z."/>
            <person name="Lan J."/>
            <person name="Che J."/>
            <person name="Ge C."/>
            <person name="Shi H."/>
            <person name="Pan Z."/>
            <person name="Liu X."/>
        </authorList>
    </citation>
    <scope>NUCLEOTIDE SEQUENCE [LARGE SCALE GENOMIC DNA]</scope>
    <source>
        <strain evidence="7">JCM 11544</strain>
    </source>
</reference>
<gene>
    <name evidence="6" type="ORF">AF331_02065</name>
</gene>
<dbReference type="Gene3D" id="3.40.1390.30">
    <property type="entry name" value="NIF3 (NGG1p interacting factor 3)-like"/>
    <property type="match status" value="1"/>
</dbReference>
<dbReference type="AlphaFoldDB" id="A0A0M0GNA8"/>
<comment type="similarity">
    <text evidence="1 4">Belongs to the GTP cyclohydrolase I type 2/NIF3 family.</text>
</comment>
<dbReference type="FunFam" id="3.30.70.120:FF:000006">
    <property type="entry name" value="GTP cyclohydrolase 1 type 2 homolog"/>
    <property type="match status" value="1"/>
</dbReference>